<evidence type="ECO:0000256" key="4">
    <source>
        <dbReference type="ARBA" id="ARBA00023295"/>
    </source>
</evidence>
<evidence type="ECO:0000256" key="3">
    <source>
        <dbReference type="ARBA" id="ARBA00023080"/>
    </source>
</evidence>
<evidence type="ECO:0000313" key="8">
    <source>
        <dbReference type="Proteomes" id="UP001246244"/>
    </source>
</evidence>
<comment type="similarity">
    <text evidence="6">Belongs to the 2'-deoxynucleoside 5'-phosphate N-hydrolase 1 family.</text>
</comment>
<comment type="catalytic activity">
    <reaction evidence="6">
        <text>a purine 2'-deoxyribonucleoside 5'-phosphate + H2O = a purine nucleobase + 2-deoxy-D-ribose 5-phosphate</text>
        <dbReference type="Rhea" id="RHEA:51132"/>
        <dbReference type="ChEBI" id="CHEBI:15377"/>
        <dbReference type="ChEBI" id="CHEBI:26386"/>
        <dbReference type="ChEBI" id="CHEBI:62877"/>
        <dbReference type="ChEBI" id="CHEBI:142198"/>
    </reaction>
</comment>
<dbReference type="Pfam" id="PF05014">
    <property type="entry name" value="Nuc_deoxyrib_tr"/>
    <property type="match status" value="1"/>
</dbReference>
<evidence type="ECO:0000256" key="2">
    <source>
        <dbReference type="ARBA" id="ARBA00022801"/>
    </source>
</evidence>
<keyword evidence="4 6" id="KW-0326">Glycosidase</keyword>
<feature type="binding site" description="in other chain" evidence="6">
    <location>
        <position position="97"/>
    </location>
    <ligand>
        <name>substrate</name>
        <note>ligand shared between homodimeric partners</note>
    </ligand>
</feature>
<gene>
    <name evidence="7" type="ORF">RG963_04960</name>
</gene>
<evidence type="ECO:0000256" key="6">
    <source>
        <dbReference type="HAMAP-Rule" id="MF_03036"/>
    </source>
</evidence>
<evidence type="ECO:0000313" key="7">
    <source>
        <dbReference type="EMBL" id="MDR7665143.1"/>
    </source>
</evidence>
<feature type="binding site" description="in other chain" evidence="6">
    <location>
        <position position="33"/>
    </location>
    <ligand>
        <name>substrate</name>
        <note>ligand shared between homodimeric partners</note>
    </ligand>
</feature>
<feature type="binding site" description="in other chain" evidence="6">
    <location>
        <begin position="18"/>
        <end position="24"/>
    </location>
    <ligand>
        <name>substrate</name>
        <note>ligand shared between homodimeric partners</note>
    </ligand>
</feature>
<reference evidence="8" key="1">
    <citation type="submission" date="2023-07" db="EMBL/GenBank/DDBJ databases">
        <title>Whole-genome sequencing of a new Methanosarcina sp. Z-7115.</title>
        <authorList>
            <person name="Zhilina T.N."/>
            <person name="Merkel A.Y."/>
        </authorList>
    </citation>
    <scope>NUCLEOTIDE SEQUENCE [LARGE SCALE GENOMIC DNA]</scope>
    <source>
        <strain evidence="8">Z-7115</strain>
    </source>
</reference>
<dbReference type="InterPro" id="IPR028607">
    <property type="entry name" value="DNPH1"/>
</dbReference>
<keyword evidence="2 6" id="KW-0378">Hydrolase</keyword>
<dbReference type="EMBL" id="JAVKPK010000014">
    <property type="protein sequence ID" value="MDR7665143.1"/>
    <property type="molecule type" value="Genomic_DNA"/>
</dbReference>
<comment type="caution">
    <text evidence="7">The sequence shown here is derived from an EMBL/GenBank/DDBJ whole genome shotgun (WGS) entry which is preliminary data.</text>
</comment>
<sequence>METMEKMRVSEQRGPKIFLSGSIRGGRQLLDTYRLMCDTLEEAGAEVLSWHVADPELEKTEMRMTEEEIYIRDMGLLMKSDALIAEVTVPSTGVGYEICRALVKGIPVLCLHSPDAAVSAMVLGNPGPLLEVRAYPDKASLQKIIIEFIKAL</sequence>
<feature type="binding site" evidence="6">
    <location>
        <begin position="119"/>
        <end position="121"/>
    </location>
    <ligand>
        <name>substrate</name>
        <note>ligand shared between homodimeric partners</note>
    </ligand>
</feature>
<evidence type="ECO:0000256" key="1">
    <source>
        <dbReference type="ARBA" id="ARBA00011407"/>
    </source>
</evidence>
<comment type="function">
    <text evidence="6">Catalyzes the cleavage of the N-glycosidic bond of deoxyribonucleoside 5'-monophosphates to yield deoxyribose 5-phosphate and a purine or pyrimidine base.</text>
</comment>
<accession>A0ABU2CZI7</accession>
<organism evidence="7 8">
    <name type="scientific">Methanosarcina baikalica</name>
    <dbReference type="NCBI Taxonomy" id="3073890"/>
    <lineage>
        <taxon>Archaea</taxon>
        <taxon>Methanobacteriati</taxon>
        <taxon>Methanobacteriota</taxon>
        <taxon>Stenosarchaea group</taxon>
        <taxon>Methanomicrobia</taxon>
        <taxon>Methanosarcinales</taxon>
        <taxon>Methanosarcinaceae</taxon>
        <taxon>Methanosarcina</taxon>
    </lineage>
</organism>
<keyword evidence="8" id="KW-1185">Reference proteome</keyword>
<dbReference type="SUPFAM" id="SSF52309">
    <property type="entry name" value="N-(deoxy)ribosyltransferase-like"/>
    <property type="match status" value="1"/>
</dbReference>
<comment type="subunit">
    <text evidence="1 6">Monomer and homodimer.</text>
</comment>
<proteinExistence type="inferred from homology"/>
<dbReference type="Proteomes" id="UP001246244">
    <property type="component" value="Unassembled WGS sequence"/>
</dbReference>
<keyword evidence="3 6" id="KW-0546">Nucleotide metabolism</keyword>
<protein>
    <recommendedName>
        <fullName evidence="6">Putative 2'-deoxynucleoside 5'-phosphate N-hydrolase 1</fullName>
        <ecNumber evidence="6">3.2.2.-</ecNumber>
    </recommendedName>
</protein>
<dbReference type="Gene3D" id="3.40.50.450">
    <property type="match status" value="1"/>
</dbReference>
<comment type="catalytic activity">
    <reaction evidence="6">
        <text>a pyrimidine 2'-deoxyribonucleoside 5'-phosphate + H2O = a pyrimidine nucleobase + 2-deoxy-D-ribose 5-phosphate</text>
        <dbReference type="Rhea" id="RHEA:57852"/>
        <dbReference type="ChEBI" id="CHEBI:15377"/>
        <dbReference type="ChEBI" id="CHEBI:26432"/>
        <dbReference type="ChEBI" id="CHEBI:62877"/>
        <dbReference type="ChEBI" id="CHEBI:142209"/>
    </reaction>
</comment>
<dbReference type="InterPro" id="IPR007710">
    <property type="entry name" value="Nucleoside_deoxyribTrfase"/>
</dbReference>
<dbReference type="InterPro" id="IPR051239">
    <property type="entry name" value="2'-dNMP_N-hydrolase"/>
</dbReference>
<dbReference type="PANTHER" id="PTHR15364:SF0">
    <property type="entry name" value="2'-DEOXYNUCLEOSIDE 5'-PHOSPHATE N-HYDROLASE 1"/>
    <property type="match status" value="1"/>
</dbReference>
<dbReference type="PANTHER" id="PTHR15364">
    <property type="entry name" value="2'-DEOXYNUCLEOSIDE 5'-PHOSPHATE N-HYDROLASE 1"/>
    <property type="match status" value="1"/>
</dbReference>
<dbReference type="HAMAP" id="MF_03036">
    <property type="entry name" value="Nuc_phosphate_hydrolase"/>
    <property type="match status" value="1"/>
</dbReference>
<dbReference type="EC" id="3.2.2.-" evidence="6"/>
<evidence type="ECO:0000256" key="5">
    <source>
        <dbReference type="ARBA" id="ARBA00047460"/>
    </source>
</evidence>
<comment type="catalytic activity">
    <reaction evidence="5">
        <text>5-hydroxymethyl-dUMP + H2O = 5-hydroxymethyluracil + 2-deoxy-D-ribose 5-phosphate</text>
        <dbReference type="Rhea" id="RHEA:77099"/>
        <dbReference type="ChEBI" id="CHEBI:15377"/>
        <dbReference type="ChEBI" id="CHEBI:16964"/>
        <dbReference type="ChEBI" id="CHEBI:62877"/>
        <dbReference type="ChEBI" id="CHEBI:90409"/>
    </reaction>
    <physiologicalReaction direction="left-to-right" evidence="5">
        <dbReference type="Rhea" id="RHEA:77100"/>
    </physiologicalReaction>
</comment>
<name>A0ABU2CZI7_9EURY</name>